<accession>A0ABQ4WAQ0</accession>
<proteinExistence type="predicted"/>
<name>A0ABQ4WAQ0_9ASTR</name>
<comment type="caution">
    <text evidence="2">The sequence shown here is derived from an EMBL/GenBank/DDBJ whole genome shotgun (WGS) entry which is preliminary data.</text>
</comment>
<dbReference type="Proteomes" id="UP001151760">
    <property type="component" value="Unassembled WGS sequence"/>
</dbReference>
<feature type="compositionally biased region" description="Low complexity" evidence="1">
    <location>
        <begin position="25"/>
        <end position="36"/>
    </location>
</feature>
<evidence type="ECO:0000313" key="2">
    <source>
        <dbReference type="EMBL" id="GJS49941.1"/>
    </source>
</evidence>
<protein>
    <submittedName>
        <fullName evidence="2">Uncharacterized protein</fullName>
    </submittedName>
</protein>
<gene>
    <name evidence="2" type="ORF">Tco_0600062</name>
</gene>
<dbReference type="EMBL" id="BQNB010008480">
    <property type="protein sequence ID" value="GJS49941.1"/>
    <property type="molecule type" value="Genomic_DNA"/>
</dbReference>
<reference evidence="2" key="1">
    <citation type="journal article" date="2022" name="Int. J. Mol. Sci.">
        <title>Draft Genome of Tanacetum Coccineum: Genomic Comparison of Closely Related Tanacetum-Family Plants.</title>
        <authorList>
            <person name="Yamashiro T."/>
            <person name="Shiraishi A."/>
            <person name="Nakayama K."/>
            <person name="Satake H."/>
        </authorList>
    </citation>
    <scope>NUCLEOTIDE SEQUENCE</scope>
</reference>
<evidence type="ECO:0000313" key="3">
    <source>
        <dbReference type="Proteomes" id="UP001151760"/>
    </source>
</evidence>
<evidence type="ECO:0000256" key="1">
    <source>
        <dbReference type="SAM" id="MobiDB-lite"/>
    </source>
</evidence>
<keyword evidence="3" id="KW-1185">Reference proteome</keyword>
<sequence length="193" mass="21514">MAPPSTPLDSPPTTPIAPPRCSPSELLNTPKTTPLPLTSPPPEPTQPSKQSSPLAINIESIELIFSTPPTSMHPFFDSLEDLPPRTINPPPPQPSFDSIERLATLTPSTPDVMEPPLPFLPPQLAPQSQSMWSNDDFPSVTHEKFCEHCQMTQVIGNDLRDEMRFILNHILERLTTLTHQNFPYDILVKKIKN</sequence>
<feature type="region of interest" description="Disordered" evidence="1">
    <location>
        <begin position="1"/>
        <end position="52"/>
    </location>
</feature>
<reference evidence="2" key="2">
    <citation type="submission" date="2022-01" db="EMBL/GenBank/DDBJ databases">
        <authorList>
            <person name="Yamashiro T."/>
            <person name="Shiraishi A."/>
            <person name="Satake H."/>
            <person name="Nakayama K."/>
        </authorList>
    </citation>
    <scope>NUCLEOTIDE SEQUENCE</scope>
</reference>
<organism evidence="2 3">
    <name type="scientific">Tanacetum coccineum</name>
    <dbReference type="NCBI Taxonomy" id="301880"/>
    <lineage>
        <taxon>Eukaryota</taxon>
        <taxon>Viridiplantae</taxon>
        <taxon>Streptophyta</taxon>
        <taxon>Embryophyta</taxon>
        <taxon>Tracheophyta</taxon>
        <taxon>Spermatophyta</taxon>
        <taxon>Magnoliopsida</taxon>
        <taxon>eudicotyledons</taxon>
        <taxon>Gunneridae</taxon>
        <taxon>Pentapetalae</taxon>
        <taxon>asterids</taxon>
        <taxon>campanulids</taxon>
        <taxon>Asterales</taxon>
        <taxon>Asteraceae</taxon>
        <taxon>Asteroideae</taxon>
        <taxon>Anthemideae</taxon>
        <taxon>Anthemidinae</taxon>
        <taxon>Tanacetum</taxon>
    </lineage>
</organism>
<feature type="compositionally biased region" description="Pro residues" evidence="1">
    <location>
        <begin position="1"/>
        <end position="21"/>
    </location>
</feature>